<reference evidence="1 2" key="1">
    <citation type="submission" date="2013-03" db="EMBL/GenBank/DDBJ databases">
        <authorList>
            <person name="Warren W."/>
            <person name="Wilson R.K."/>
        </authorList>
    </citation>
    <scope>NUCLEOTIDE SEQUENCE</scope>
</reference>
<name>A0A7N9CKW6_MACFA</name>
<accession>A0A7N9CKW6</accession>
<sequence>WLKPVIPALWEAETGGIEVRRSRPSWLTWKNNGSPKRTLLSWQSIRIRVTTATQQKETSGNLQPRQKRLQ</sequence>
<keyword evidence="2" id="KW-1185">Reference proteome</keyword>
<organism evidence="1 2">
    <name type="scientific">Macaca fascicularis</name>
    <name type="common">Crab-eating macaque</name>
    <name type="synonym">Cynomolgus monkey</name>
    <dbReference type="NCBI Taxonomy" id="9541"/>
    <lineage>
        <taxon>Eukaryota</taxon>
        <taxon>Metazoa</taxon>
        <taxon>Chordata</taxon>
        <taxon>Craniata</taxon>
        <taxon>Vertebrata</taxon>
        <taxon>Euteleostomi</taxon>
        <taxon>Mammalia</taxon>
        <taxon>Eutheria</taxon>
        <taxon>Euarchontoglires</taxon>
        <taxon>Primates</taxon>
        <taxon>Haplorrhini</taxon>
        <taxon>Catarrhini</taxon>
        <taxon>Cercopithecidae</taxon>
        <taxon>Cercopithecinae</taxon>
        <taxon>Macaca</taxon>
    </lineage>
</organism>
<evidence type="ECO:0000313" key="1">
    <source>
        <dbReference type="Ensembl" id="ENSMFAP00000051365.1"/>
    </source>
</evidence>
<reference evidence="1" key="2">
    <citation type="submission" date="2025-08" db="UniProtKB">
        <authorList>
            <consortium name="Ensembl"/>
        </authorList>
    </citation>
    <scope>IDENTIFICATION</scope>
</reference>
<dbReference type="Ensembl" id="ENSMFAT00000078715.1">
    <property type="protein sequence ID" value="ENSMFAP00000051365.1"/>
    <property type="gene ID" value="ENSMFAG00000053378.1"/>
</dbReference>
<dbReference type="Proteomes" id="UP000233100">
    <property type="component" value="Chromosome 14"/>
</dbReference>
<reference evidence="1" key="3">
    <citation type="submission" date="2025-09" db="UniProtKB">
        <authorList>
            <consortium name="Ensembl"/>
        </authorList>
    </citation>
    <scope>IDENTIFICATION</scope>
</reference>
<dbReference type="AlphaFoldDB" id="A0A7N9CKW6"/>
<protein>
    <submittedName>
        <fullName evidence="1">Uncharacterized protein</fullName>
    </submittedName>
</protein>
<proteinExistence type="predicted"/>
<evidence type="ECO:0000313" key="2">
    <source>
        <dbReference type="Proteomes" id="UP000233100"/>
    </source>
</evidence>